<name>A0AA35TWN7_GEOBA</name>
<dbReference type="PANTHER" id="PTHR30518">
    <property type="entry name" value="ENDOLYTIC MUREIN TRANSGLYCOSYLASE"/>
    <property type="match status" value="1"/>
</dbReference>
<evidence type="ECO:0000256" key="6">
    <source>
        <dbReference type="ARBA" id="ARBA00023316"/>
    </source>
</evidence>
<keyword evidence="5" id="KW-0456">Lyase</keyword>
<dbReference type="InterPro" id="IPR003770">
    <property type="entry name" value="MLTG-like"/>
</dbReference>
<comment type="caution">
    <text evidence="7">The sequence shown here is derived from an EMBL/GenBank/DDBJ whole genome shotgun (WGS) entry which is preliminary data.</text>
</comment>
<keyword evidence="6" id="KW-0961">Cell wall biogenesis/degradation</keyword>
<dbReference type="GO" id="GO:0016829">
    <property type="term" value="F:lyase activity"/>
    <property type="evidence" value="ECO:0007669"/>
    <property type="project" value="UniProtKB-KW"/>
</dbReference>
<sequence length="152" mass="16314">MWQGRDPAVGLDDADQAVVLASIVEKETGVAEERPLIAGVFLNRLRQGMRLQADATVIYAVTGGKRPLGRPLSRADLRVESPYNTYRNGGLPPGPIANPGRASLAAVLNPAETDALYFVADGSGGHAFAETLDEHNRNVARWRAKRAAAKKK</sequence>
<evidence type="ECO:0000256" key="4">
    <source>
        <dbReference type="ARBA" id="ARBA00023136"/>
    </source>
</evidence>
<proteinExistence type="predicted"/>
<dbReference type="EMBL" id="CASHTH010004267">
    <property type="protein sequence ID" value="CAI8055293.1"/>
    <property type="molecule type" value="Genomic_DNA"/>
</dbReference>
<dbReference type="NCBIfam" id="TIGR00247">
    <property type="entry name" value="endolytic transglycosylase MltG"/>
    <property type="match status" value="1"/>
</dbReference>
<keyword evidence="8" id="KW-1185">Reference proteome</keyword>
<accession>A0AA35TWN7</accession>
<dbReference type="GO" id="GO:0071555">
    <property type="term" value="P:cell wall organization"/>
    <property type="evidence" value="ECO:0007669"/>
    <property type="project" value="UniProtKB-KW"/>
</dbReference>
<evidence type="ECO:0000256" key="1">
    <source>
        <dbReference type="ARBA" id="ARBA00022475"/>
    </source>
</evidence>
<dbReference type="Proteomes" id="UP001174909">
    <property type="component" value="Unassembled WGS sequence"/>
</dbReference>
<gene>
    <name evidence="7" type="ORF">GBAR_LOCUS30205</name>
</gene>
<evidence type="ECO:0000313" key="8">
    <source>
        <dbReference type="Proteomes" id="UP001174909"/>
    </source>
</evidence>
<reference evidence="7" key="1">
    <citation type="submission" date="2023-03" db="EMBL/GenBank/DDBJ databases">
        <authorList>
            <person name="Steffen K."/>
            <person name="Cardenas P."/>
        </authorList>
    </citation>
    <scope>NUCLEOTIDE SEQUENCE</scope>
</reference>
<dbReference type="Gene3D" id="3.30.160.60">
    <property type="entry name" value="Classic Zinc Finger"/>
    <property type="match status" value="1"/>
</dbReference>
<keyword evidence="2" id="KW-0812">Transmembrane</keyword>
<keyword evidence="3" id="KW-1133">Transmembrane helix</keyword>
<organism evidence="7 8">
    <name type="scientific">Geodia barretti</name>
    <name type="common">Barrett's horny sponge</name>
    <dbReference type="NCBI Taxonomy" id="519541"/>
    <lineage>
        <taxon>Eukaryota</taxon>
        <taxon>Metazoa</taxon>
        <taxon>Porifera</taxon>
        <taxon>Demospongiae</taxon>
        <taxon>Heteroscleromorpha</taxon>
        <taxon>Tetractinellida</taxon>
        <taxon>Astrophorina</taxon>
        <taxon>Geodiidae</taxon>
        <taxon>Geodia</taxon>
    </lineage>
</organism>
<evidence type="ECO:0000256" key="2">
    <source>
        <dbReference type="ARBA" id="ARBA00022692"/>
    </source>
</evidence>
<keyword evidence="1" id="KW-1003">Cell membrane</keyword>
<keyword evidence="4" id="KW-0472">Membrane</keyword>
<evidence type="ECO:0000256" key="3">
    <source>
        <dbReference type="ARBA" id="ARBA00022989"/>
    </source>
</evidence>
<evidence type="ECO:0000313" key="7">
    <source>
        <dbReference type="EMBL" id="CAI8055293.1"/>
    </source>
</evidence>
<dbReference type="Pfam" id="PF02618">
    <property type="entry name" value="YceG"/>
    <property type="match status" value="1"/>
</dbReference>
<dbReference type="PANTHER" id="PTHR30518:SF2">
    <property type="entry name" value="ENDOLYTIC MUREIN TRANSGLYCOSYLASE"/>
    <property type="match status" value="1"/>
</dbReference>
<protein>
    <submittedName>
        <fullName evidence="7">Endolytic murein transglycosylase</fullName>
    </submittedName>
</protein>
<evidence type="ECO:0000256" key="5">
    <source>
        <dbReference type="ARBA" id="ARBA00023239"/>
    </source>
</evidence>
<dbReference type="AlphaFoldDB" id="A0AA35TWN7"/>